<protein>
    <submittedName>
        <fullName evidence="5">Ankyrin repeat domain 10a</fullName>
    </submittedName>
</protein>
<dbReference type="SUPFAM" id="SSF48403">
    <property type="entry name" value="Ankyrin repeat"/>
    <property type="match status" value="1"/>
</dbReference>
<dbReference type="InterPro" id="IPR002110">
    <property type="entry name" value="Ankyrin_rpt"/>
</dbReference>
<dbReference type="PROSITE" id="PS50297">
    <property type="entry name" value="ANK_REP_REGION"/>
    <property type="match status" value="3"/>
</dbReference>
<reference evidence="5" key="2">
    <citation type="submission" date="2025-08" db="UniProtKB">
        <authorList>
            <consortium name="Ensembl"/>
        </authorList>
    </citation>
    <scope>IDENTIFICATION</scope>
</reference>
<feature type="compositionally biased region" description="Low complexity" evidence="4">
    <location>
        <begin position="336"/>
        <end position="355"/>
    </location>
</feature>
<sequence length="440" mass="47901">MRSQSPCQTPGRVLRISSRGCWLIPSSFVFEPLKSAVCWTGKTGDNVCVCNFYSSLMSVRLEPGLSRDEEFMSRFPIHRACRDGDVGALVSLLQQLSNQAQLTVEDSCYGWAPIHWAAHYGQLECVVRLVQLGCEVNTATSRFNQTPTHTAAFGGHPQCLVWLTQAGADVDRQDFLGEAPIHKAARSGSLECIQVLLIAGAKSHLRNASGQTAADLAHAHGFQDCFRFISKTQKQPQLSGHVNGVQNGNGVPCGQDLLSRKRLLTATDTGHMKKARRAENVLVQMQSCGADDSENMNMEATQDLSSECFKADDTKAATNGHHHVLPYADHDDPEARSLSSPSSSPANQQAAAPAQHSFGDMCGSLHLTGSPSSCVSHRPAWWGLMGADCRDFLHYGHYHGFGDTAEELSDSSCRDYSSSNQAEHRYKQAVASTIHLYHGS</sequence>
<dbReference type="InParanoid" id="A0A671UDM6"/>
<evidence type="ECO:0000313" key="6">
    <source>
        <dbReference type="Proteomes" id="UP000472265"/>
    </source>
</evidence>
<dbReference type="Proteomes" id="UP000472265">
    <property type="component" value="Chromosome 24"/>
</dbReference>
<proteinExistence type="predicted"/>
<keyword evidence="2 3" id="KW-0040">ANK repeat</keyword>
<dbReference type="Pfam" id="PF12796">
    <property type="entry name" value="Ank_2"/>
    <property type="match status" value="1"/>
</dbReference>
<evidence type="ECO:0000256" key="1">
    <source>
        <dbReference type="ARBA" id="ARBA00022737"/>
    </source>
</evidence>
<dbReference type="GeneID" id="115577094"/>
<dbReference type="PROSITE" id="PS50088">
    <property type="entry name" value="ANK_REPEAT"/>
    <property type="match status" value="3"/>
</dbReference>
<dbReference type="InterPro" id="IPR050776">
    <property type="entry name" value="Ank_Repeat/CDKN_Inhibitor"/>
</dbReference>
<dbReference type="PANTHER" id="PTHR24201">
    <property type="entry name" value="ANK_REP_REGION DOMAIN-CONTAINING PROTEIN"/>
    <property type="match status" value="1"/>
</dbReference>
<dbReference type="OMA" id="ILNGVHQ"/>
<keyword evidence="1" id="KW-0677">Repeat</keyword>
<dbReference type="Ensembl" id="ENSSAUT00010013198.1">
    <property type="protein sequence ID" value="ENSSAUP00010012421.1"/>
    <property type="gene ID" value="ENSSAUG00010005925.1"/>
</dbReference>
<feature type="repeat" description="ANK" evidence="3">
    <location>
        <begin position="109"/>
        <end position="141"/>
    </location>
</feature>
<feature type="repeat" description="ANK" evidence="3">
    <location>
        <begin position="176"/>
        <end position="208"/>
    </location>
</feature>
<keyword evidence="6" id="KW-1185">Reference proteome</keyword>
<evidence type="ECO:0000256" key="2">
    <source>
        <dbReference type="ARBA" id="ARBA00023043"/>
    </source>
</evidence>
<dbReference type="InterPro" id="IPR036770">
    <property type="entry name" value="Ankyrin_rpt-contain_sf"/>
</dbReference>
<accession>A0A671UDM6</accession>
<organism evidence="5 6">
    <name type="scientific">Sparus aurata</name>
    <name type="common">Gilthead sea bream</name>
    <dbReference type="NCBI Taxonomy" id="8175"/>
    <lineage>
        <taxon>Eukaryota</taxon>
        <taxon>Metazoa</taxon>
        <taxon>Chordata</taxon>
        <taxon>Craniata</taxon>
        <taxon>Vertebrata</taxon>
        <taxon>Euteleostomi</taxon>
        <taxon>Actinopterygii</taxon>
        <taxon>Neopterygii</taxon>
        <taxon>Teleostei</taxon>
        <taxon>Neoteleostei</taxon>
        <taxon>Acanthomorphata</taxon>
        <taxon>Eupercaria</taxon>
        <taxon>Spariformes</taxon>
        <taxon>Sparidae</taxon>
        <taxon>Sparus</taxon>
    </lineage>
</organism>
<reference evidence="5" key="3">
    <citation type="submission" date="2025-09" db="UniProtKB">
        <authorList>
            <consortium name="Ensembl"/>
        </authorList>
    </citation>
    <scope>IDENTIFICATION</scope>
</reference>
<dbReference type="RefSeq" id="XP_030265757.1">
    <property type="nucleotide sequence ID" value="XM_030409897.1"/>
</dbReference>
<dbReference type="Pfam" id="PF00023">
    <property type="entry name" value="Ank"/>
    <property type="match status" value="1"/>
</dbReference>
<gene>
    <name evidence="5" type="primary">LOC115577094</name>
</gene>
<dbReference type="GeneTree" id="ENSGT00940000156564"/>
<dbReference type="SMART" id="SM00248">
    <property type="entry name" value="ANK"/>
    <property type="match status" value="4"/>
</dbReference>
<name>A0A671UDM6_SPAAU</name>
<feature type="region of interest" description="Disordered" evidence="4">
    <location>
        <begin position="323"/>
        <end position="355"/>
    </location>
</feature>
<reference evidence="5" key="1">
    <citation type="submission" date="2021-04" db="EMBL/GenBank/DDBJ databases">
        <authorList>
            <consortium name="Wellcome Sanger Institute Data Sharing"/>
        </authorList>
    </citation>
    <scope>NUCLEOTIDE SEQUENCE [LARGE SCALE GENOMIC DNA]</scope>
</reference>
<dbReference type="AlphaFoldDB" id="A0A671UDM6"/>
<feature type="repeat" description="ANK" evidence="3">
    <location>
        <begin position="143"/>
        <end position="175"/>
    </location>
</feature>
<evidence type="ECO:0000256" key="4">
    <source>
        <dbReference type="SAM" id="MobiDB-lite"/>
    </source>
</evidence>
<dbReference type="Gene3D" id="1.25.40.20">
    <property type="entry name" value="Ankyrin repeat-containing domain"/>
    <property type="match status" value="1"/>
</dbReference>
<dbReference type="PANTHER" id="PTHR24201:SF17">
    <property type="entry name" value="ANKYRIN REPEAT DOMAIN-CONTAINING PROTEIN 10-LIKE ISOFORM X1"/>
    <property type="match status" value="1"/>
</dbReference>
<evidence type="ECO:0000256" key="3">
    <source>
        <dbReference type="PROSITE-ProRule" id="PRU00023"/>
    </source>
</evidence>
<evidence type="ECO:0000313" key="5">
    <source>
        <dbReference type="Ensembl" id="ENSSAUP00010012421.1"/>
    </source>
</evidence>